<feature type="compositionally biased region" description="Polar residues" evidence="1">
    <location>
        <begin position="496"/>
        <end position="507"/>
    </location>
</feature>
<sequence>MQPSVPPRPFPSQGRFVNHTPHVSEPSDTSQELPPAYKFPAAFPSSDMLPLELLDTDMDSSTTVSSNCHAKPTHLSIDCSASDMSGSTSRRSSISSSLRAYSLSERLQRLNPFSRPRPQSWVSIRNSSSGQSELRTPRSFAPPRNSRDSEASTTTAFPAYPAFSSTWSSPPKEQAKKYLPDREPSYELAYCLQNTGPPPRGSGKMGRKLIKQKGSGLRLFRRRRVLESPTEGVGREVPVTPPGVVQKVSKDGKRYFQIVGGQATQPLNINEEDISSSKRDSKRKSVTFSDTAEIVGADALDTWISTIGIHQDPWDEKEMSDEYIAREGTSNGNVRYRNTGPWLSPVADHGYSLAIIDEPDIEDTCAGADNPNSALGGNPPTPRPNVGMENVSEERDVDILQASQEEFRPSFEHDRPQCPPYEFPTKVKRNSADRLAGQGLRRPYQSHGNNTSLAQGNASPSDLNPKSNHSHNISDPATSPPSPPLSSTTMDPPSRPESQLSAPISFNRSNSAARQARSERARARKLRDLETQRSYRLSGTPEDGNDNGSVKQSSNHNRNQDHKLTSKPLKASHRLKSRPSQLNLANAKPNAAQAHTGYTPRTGQTCLQLSPIMLVAEQVPVRRGRQIRESARLILREGRSASDENVSSSAQQSLVAVQSWDAMTPDLTASAAKDGLMNFQEPDYDHHSRQHHYHQRKETATTINTTASATTAFPTPTALTFPSSHSAPTAASSTSTSTPTPILQPSSSAPSLRSHHLHHNHTNNPIQPSHIPTRSTPTKSSPRSHNSSLNLSNADALQRLEARLEIAERENKLLEAALMAVLKTGGRLNGCPCSVVGGGKVGDGRGFGEEVVVGEKKALECYLETRGKGGSATATATANANANANTNGVCNT</sequence>
<feature type="compositionally biased region" description="Polar residues" evidence="1">
    <location>
        <begin position="120"/>
        <end position="134"/>
    </location>
</feature>
<evidence type="ECO:0000256" key="1">
    <source>
        <dbReference type="SAM" id="MobiDB-lite"/>
    </source>
</evidence>
<protein>
    <submittedName>
        <fullName evidence="2">Uncharacterized protein</fullName>
    </submittedName>
</protein>
<organism evidence="2 3">
    <name type="scientific">Aulographum hederae CBS 113979</name>
    <dbReference type="NCBI Taxonomy" id="1176131"/>
    <lineage>
        <taxon>Eukaryota</taxon>
        <taxon>Fungi</taxon>
        <taxon>Dikarya</taxon>
        <taxon>Ascomycota</taxon>
        <taxon>Pezizomycotina</taxon>
        <taxon>Dothideomycetes</taxon>
        <taxon>Pleosporomycetidae</taxon>
        <taxon>Aulographales</taxon>
        <taxon>Aulographaceae</taxon>
    </lineage>
</organism>
<keyword evidence="3" id="KW-1185">Reference proteome</keyword>
<feature type="compositionally biased region" description="Low complexity" evidence="1">
    <location>
        <begin position="772"/>
        <end position="784"/>
    </location>
</feature>
<feature type="region of interest" description="Disordered" evidence="1">
    <location>
        <begin position="113"/>
        <end position="153"/>
    </location>
</feature>
<dbReference type="OrthoDB" id="3832538at2759"/>
<accession>A0A6G1HEI2</accession>
<feature type="compositionally biased region" description="Low complexity" evidence="1">
    <location>
        <begin position="713"/>
        <end position="748"/>
    </location>
</feature>
<feature type="region of interest" description="Disordered" evidence="1">
    <location>
        <begin position="407"/>
        <end position="599"/>
    </location>
</feature>
<reference evidence="2" key="1">
    <citation type="journal article" date="2020" name="Stud. Mycol.">
        <title>101 Dothideomycetes genomes: a test case for predicting lifestyles and emergence of pathogens.</title>
        <authorList>
            <person name="Haridas S."/>
            <person name="Albert R."/>
            <person name="Binder M."/>
            <person name="Bloem J."/>
            <person name="Labutti K."/>
            <person name="Salamov A."/>
            <person name="Andreopoulos B."/>
            <person name="Baker S."/>
            <person name="Barry K."/>
            <person name="Bills G."/>
            <person name="Bluhm B."/>
            <person name="Cannon C."/>
            <person name="Castanera R."/>
            <person name="Culley D."/>
            <person name="Daum C."/>
            <person name="Ezra D."/>
            <person name="Gonzalez J."/>
            <person name="Henrissat B."/>
            <person name="Kuo A."/>
            <person name="Liang C."/>
            <person name="Lipzen A."/>
            <person name="Lutzoni F."/>
            <person name="Magnuson J."/>
            <person name="Mondo S."/>
            <person name="Nolan M."/>
            <person name="Ohm R."/>
            <person name="Pangilinan J."/>
            <person name="Park H.-J."/>
            <person name="Ramirez L."/>
            <person name="Alfaro M."/>
            <person name="Sun H."/>
            <person name="Tritt A."/>
            <person name="Yoshinaga Y."/>
            <person name="Zwiers L.-H."/>
            <person name="Turgeon B."/>
            <person name="Goodwin S."/>
            <person name="Spatafora J."/>
            <person name="Crous P."/>
            <person name="Grigoriev I."/>
        </authorList>
    </citation>
    <scope>NUCLEOTIDE SEQUENCE</scope>
    <source>
        <strain evidence="2">CBS 113979</strain>
    </source>
</reference>
<feature type="compositionally biased region" description="Polar residues" evidence="1">
    <location>
        <begin position="446"/>
        <end position="473"/>
    </location>
</feature>
<name>A0A6G1HEI2_9PEZI</name>
<evidence type="ECO:0000313" key="3">
    <source>
        <dbReference type="Proteomes" id="UP000800041"/>
    </source>
</evidence>
<feature type="region of interest" description="Disordered" evidence="1">
    <location>
        <begin position="362"/>
        <end position="388"/>
    </location>
</feature>
<feature type="compositionally biased region" description="Basic and acidic residues" evidence="1">
    <location>
        <begin position="516"/>
        <end position="533"/>
    </location>
</feature>
<feature type="region of interest" description="Disordered" evidence="1">
    <location>
        <begin position="1"/>
        <end position="34"/>
    </location>
</feature>
<feature type="region of interest" description="Disordered" evidence="1">
    <location>
        <begin position="713"/>
        <end position="792"/>
    </location>
</feature>
<gene>
    <name evidence="2" type="ORF">K402DRAFT_416913</name>
</gene>
<feature type="compositionally biased region" description="Pro residues" evidence="1">
    <location>
        <begin position="1"/>
        <end position="10"/>
    </location>
</feature>
<feature type="compositionally biased region" description="Basic and acidic residues" evidence="1">
    <location>
        <begin position="407"/>
        <end position="416"/>
    </location>
</feature>
<evidence type="ECO:0000313" key="2">
    <source>
        <dbReference type="EMBL" id="KAF1991631.1"/>
    </source>
</evidence>
<dbReference type="EMBL" id="ML977139">
    <property type="protein sequence ID" value="KAF1991631.1"/>
    <property type="molecule type" value="Genomic_DNA"/>
</dbReference>
<feature type="compositionally biased region" description="Polar residues" evidence="1">
    <location>
        <begin position="546"/>
        <end position="557"/>
    </location>
</feature>
<dbReference type="AlphaFoldDB" id="A0A6G1HEI2"/>
<dbReference type="Proteomes" id="UP000800041">
    <property type="component" value="Unassembled WGS sequence"/>
</dbReference>
<proteinExistence type="predicted"/>